<comment type="caution">
    <text evidence="10">The sequence shown here is derived from an EMBL/GenBank/DDBJ whole genome shotgun (WGS) entry which is preliminary data.</text>
</comment>
<feature type="transmembrane region" description="Helical" evidence="8">
    <location>
        <begin position="43"/>
        <end position="65"/>
    </location>
</feature>
<keyword evidence="3" id="KW-0813">Transport</keyword>
<dbReference type="PANTHER" id="PTHR30413">
    <property type="entry name" value="INNER MEMBRANE TRANSPORT PERMEASE"/>
    <property type="match status" value="1"/>
</dbReference>
<protein>
    <submittedName>
        <fullName evidence="10">ABC-2 type transport system permease protein/lipopolysaccharide transport system permease protein</fullName>
    </submittedName>
</protein>
<comment type="similarity">
    <text evidence="2">Belongs to the ABC-2 integral membrane protein family.</text>
</comment>
<keyword evidence="7 8" id="KW-0472">Membrane</keyword>
<organism evidence="10 11">
    <name type="scientific">Actinomyces denticolens</name>
    <dbReference type="NCBI Taxonomy" id="52767"/>
    <lineage>
        <taxon>Bacteria</taxon>
        <taxon>Bacillati</taxon>
        <taxon>Actinomycetota</taxon>
        <taxon>Actinomycetes</taxon>
        <taxon>Actinomycetales</taxon>
        <taxon>Actinomycetaceae</taxon>
        <taxon>Actinomyces</taxon>
    </lineage>
</organism>
<keyword evidence="11" id="KW-1185">Reference proteome</keyword>
<keyword evidence="4" id="KW-1003">Cell membrane</keyword>
<feature type="transmembrane region" description="Helical" evidence="8">
    <location>
        <begin position="77"/>
        <end position="96"/>
    </location>
</feature>
<evidence type="ECO:0000256" key="6">
    <source>
        <dbReference type="ARBA" id="ARBA00022989"/>
    </source>
</evidence>
<evidence type="ECO:0000256" key="7">
    <source>
        <dbReference type="ARBA" id="ARBA00023136"/>
    </source>
</evidence>
<dbReference type="Proteomes" id="UP000184390">
    <property type="component" value="Unassembled WGS sequence"/>
</dbReference>
<comment type="subcellular location">
    <subcellularLocation>
        <location evidence="1">Cell membrane</location>
        <topology evidence="1">Multi-pass membrane protein</topology>
    </subcellularLocation>
</comment>
<feature type="transmembrane region" description="Helical" evidence="8">
    <location>
        <begin position="116"/>
        <end position="133"/>
    </location>
</feature>
<feature type="transmembrane region" description="Helical" evidence="8">
    <location>
        <begin position="249"/>
        <end position="270"/>
    </location>
</feature>
<keyword evidence="5 8" id="KW-0812">Transmembrane</keyword>
<dbReference type="InterPro" id="IPR013525">
    <property type="entry name" value="ABC2_TM"/>
</dbReference>
<feature type="transmembrane region" description="Helical" evidence="8">
    <location>
        <begin position="188"/>
        <end position="207"/>
    </location>
</feature>
<gene>
    <name evidence="10" type="ORF">SAMN05216246_10184</name>
</gene>
<accession>A0ABY1HZF1</accession>
<feature type="transmembrane region" description="Helical" evidence="8">
    <location>
        <begin position="163"/>
        <end position="181"/>
    </location>
</feature>
<evidence type="ECO:0000256" key="3">
    <source>
        <dbReference type="ARBA" id="ARBA00022448"/>
    </source>
</evidence>
<feature type="transmembrane region" description="Helical" evidence="8">
    <location>
        <begin position="140"/>
        <end position="157"/>
    </location>
</feature>
<evidence type="ECO:0000313" key="11">
    <source>
        <dbReference type="Proteomes" id="UP000184390"/>
    </source>
</evidence>
<name>A0ABY1HZF1_9ACTO</name>
<evidence type="ECO:0000313" key="10">
    <source>
        <dbReference type="EMBL" id="SHI29086.1"/>
    </source>
</evidence>
<feature type="domain" description="ABC-2 type transporter transmembrane" evidence="9">
    <location>
        <begin position="25"/>
        <end position="218"/>
    </location>
</feature>
<dbReference type="Pfam" id="PF01061">
    <property type="entry name" value="ABC2_membrane"/>
    <property type="match status" value="1"/>
</dbReference>
<evidence type="ECO:0000256" key="8">
    <source>
        <dbReference type="SAM" id="Phobius"/>
    </source>
</evidence>
<sequence length="281" mass="30554">MSEAMAEHIDVRAPLTLGQQASLINAFGQRDLKAKFNGTLLGWVWSLVVPLATLGIYAVIFGGLFRMQAPTVENRTGGIALFALWLFAGLTVWGYFQNSINAGINGLLSSGGLLQKVYFPAYAPVLGAGLAVGIQSAIEVGLLLVVLALLGFLNWSWLLIPALFALVVVFVQAISVILSIGNVYMRDLAQLVGVILQLMFYATPIIYNVDIVPLEQWGIPLRFLVSHMPIAEYIELFRSLAYSSQVGAWTHWAACLGWALLAYAGARLVVRKWGADLGEMI</sequence>
<evidence type="ECO:0000259" key="9">
    <source>
        <dbReference type="Pfam" id="PF01061"/>
    </source>
</evidence>
<evidence type="ECO:0000256" key="1">
    <source>
        <dbReference type="ARBA" id="ARBA00004651"/>
    </source>
</evidence>
<evidence type="ECO:0000256" key="2">
    <source>
        <dbReference type="ARBA" id="ARBA00007783"/>
    </source>
</evidence>
<reference evidence="10 11" key="1">
    <citation type="submission" date="2016-11" db="EMBL/GenBank/DDBJ databases">
        <authorList>
            <person name="Varghese N."/>
            <person name="Submissions S."/>
        </authorList>
    </citation>
    <scope>NUCLEOTIDE SEQUENCE [LARGE SCALE GENOMIC DNA]</scope>
    <source>
        <strain evidence="10 11">PA</strain>
    </source>
</reference>
<dbReference type="PANTHER" id="PTHR30413:SF10">
    <property type="entry name" value="CAPSULE POLYSACCHARIDE EXPORT INNER-MEMBRANE PROTEIN CTRC"/>
    <property type="match status" value="1"/>
</dbReference>
<evidence type="ECO:0000256" key="5">
    <source>
        <dbReference type="ARBA" id="ARBA00022692"/>
    </source>
</evidence>
<proteinExistence type="inferred from homology"/>
<dbReference type="EMBL" id="FQYL01000001">
    <property type="protein sequence ID" value="SHI29086.1"/>
    <property type="molecule type" value="Genomic_DNA"/>
</dbReference>
<evidence type="ECO:0000256" key="4">
    <source>
        <dbReference type="ARBA" id="ARBA00022475"/>
    </source>
</evidence>
<keyword evidence="6 8" id="KW-1133">Transmembrane helix</keyword>